<dbReference type="Gene3D" id="1.20.1280.50">
    <property type="match status" value="1"/>
</dbReference>
<dbReference type="InterPro" id="IPR036047">
    <property type="entry name" value="F-box-like_dom_sf"/>
</dbReference>
<dbReference type="PANTHER" id="PTHR12100:SF1">
    <property type="entry name" value="RECYCLIN-1"/>
    <property type="match status" value="1"/>
</dbReference>
<dbReference type="OrthoDB" id="5554140at2759"/>
<evidence type="ECO:0000259" key="1">
    <source>
        <dbReference type="PROSITE" id="PS50181"/>
    </source>
</evidence>
<dbReference type="EMBL" id="LGUA01000239">
    <property type="protein sequence ID" value="OAX82913.1"/>
    <property type="molecule type" value="Genomic_DNA"/>
</dbReference>
<dbReference type="InterPro" id="IPR048627">
    <property type="entry name" value="Sec10_HB"/>
</dbReference>
<dbReference type="SUPFAM" id="SSF81383">
    <property type="entry name" value="F-box domain"/>
    <property type="match status" value="1"/>
</dbReference>
<evidence type="ECO:0000313" key="2">
    <source>
        <dbReference type="EMBL" id="OAX82913.1"/>
    </source>
</evidence>
<feature type="domain" description="F-box" evidence="1">
    <location>
        <begin position="28"/>
        <end position="74"/>
    </location>
</feature>
<dbReference type="GO" id="GO:0006887">
    <property type="term" value="P:exocytosis"/>
    <property type="evidence" value="ECO:0007669"/>
    <property type="project" value="TreeGrafter"/>
</dbReference>
<comment type="caution">
    <text evidence="2">The sequence shown here is derived from an EMBL/GenBank/DDBJ whole genome shotgun (WGS) entry which is preliminary data.</text>
</comment>
<dbReference type="Pfam" id="PF07393">
    <property type="entry name" value="Sec10_HB"/>
    <property type="match status" value="1"/>
</dbReference>
<organism evidence="2 3">
    <name type="scientific">Emergomyces africanus</name>
    <dbReference type="NCBI Taxonomy" id="1955775"/>
    <lineage>
        <taxon>Eukaryota</taxon>
        <taxon>Fungi</taxon>
        <taxon>Dikarya</taxon>
        <taxon>Ascomycota</taxon>
        <taxon>Pezizomycotina</taxon>
        <taxon>Eurotiomycetes</taxon>
        <taxon>Eurotiomycetidae</taxon>
        <taxon>Onygenales</taxon>
        <taxon>Ajellomycetaceae</taxon>
        <taxon>Emergomyces</taxon>
    </lineage>
</organism>
<proteinExistence type="predicted"/>
<reference evidence="2 3" key="1">
    <citation type="submission" date="2015-07" db="EMBL/GenBank/DDBJ databases">
        <title>Emmonsia species relationships and genome sequence.</title>
        <authorList>
            <person name="Cuomo C.A."/>
            <person name="Schwartz I.S."/>
            <person name="Kenyon C."/>
            <person name="de Hoog G.S."/>
            <person name="Govender N.P."/>
            <person name="Botha A."/>
            <person name="Moreno L."/>
            <person name="de Vries M."/>
            <person name="Munoz J.F."/>
            <person name="Stielow J.B."/>
        </authorList>
    </citation>
    <scope>NUCLEOTIDE SEQUENCE [LARGE SCALE GENOMIC DNA]</scope>
    <source>
        <strain evidence="2 3">CBS 136260</strain>
    </source>
</reference>
<evidence type="ECO:0000313" key="3">
    <source>
        <dbReference type="Proteomes" id="UP000091918"/>
    </source>
</evidence>
<dbReference type="PANTHER" id="PTHR12100">
    <property type="entry name" value="SEC10"/>
    <property type="match status" value="1"/>
</dbReference>
<dbReference type="AlphaFoldDB" id="A0A1B7P1K9"/>
<protein>
    <recommendedName>
        <fullName evidence="1">F-box domain-containing protein</fullName>
    </recommendedName>
</protein>
<dbReference type="CDD" id="cd22086">
    <property type="entry name" value="F-box_EMI"/>
    <property type="match status" value="1"/>
</dbReference>
<dbReference type="Pfam" id="PF12937">
    <property type="entry name" value="F-box-like"/>
    <property type="match status" value="1"/>
</dbReference>
<dbReference type="Proteomes" id="UP000091918">
    <property type="component" value="Unassembled WGS sequence"/>
</dbReference>
<dbReference type="InterPro" id="IPR009976">
    <property type="entry name" value="Sec10-like"/>
</dbReference>
<dbReference type="GO" id="GO:0000145">
    <property type="term" value="C:exocyst"/>
    <property type="evidence" value="ECO:0007669"/>
    <property type="project" value="TreeGrafter"/>
</dbReference>
<sequence>MSGFAKAQVSGGRPRKDILASLKMAQLEISKPALPAEILSSILDYLPPEDLIRVARVSKLLREMVYEDSRWVQRLKRIGCWDDLEARKLAEQSDPRLQSQMGGLVPTIQLQAPPPDNALGANKTGGIAIANGSTDKSNTFNAAGFSTGTGSNNNISANAIAALSVFSRVRSVRGKAREEYGKVHAAIYPFYKDIDKSGGSMESMVFKVYDTPEYQAQMLSELQAFSKCDTALGGEARQEKVLRAISLFETAALREFRNGYEQGDIDDQMRKYGHVLTTLNGGGSAIDYFIEHNHLFARKRDFGSPSDCVDRETGSVKLGHSQAFLTRLNVAYKEEIAIIDLCFSKPTNLSTLFLDKIEKDVLSPYFTALFIDLRSQNVESYLKAVSGTFVQMLHFIQELQPIQNSGDEFAEAADRVVENVFDPYVDQYLTDELSHFRKHCDVVVSEWDRQLSEQAASTESFYLSNINRQADKKDFLTSFKKVLMAPVNILPNFSSMMSNGSKAEDAEKDAQLHDPTYIPNPKFASPVSIQSRPSTPPNDLPTTELAAKAAIMNSRLEGIQSLFSIEVALNLVHAAKFSLERAAQFVKLGGKLGKNAKLQCENIFVSLLHILGHRHVIAGFDKAVDHLSQYRPRHEERGEQRDSKGVEPLVTFLELVNVGDLILQMMDVFYEQELVAAKLTDRSDFLDPAVKEKKKFEQLLDERVAAGLNKGIDVLMEEVDYLLVTKQTATDFNPEVDLLAQTTVDIGPSDAAKAVVDVILSHTRMLVGSTDKSTLEVFNQEIGLRLFASLCKHLKLQQISVEGSIKLISLLVPFRRISDMNHYFNLIKTMKNDELLQYFVALRELSQVYLIDPSDSKEMATIIADGDRFHGIFRAEEVYEFATRRADWYQIKKSVERAMFGIGCLVM</sequence>
<dbReference type="STRING" id="1658172.A0A1B7P1K9"/>
<dbReference type="InterPro" id="IPR001810">
    <property type="entry name" value="F-box_dom"/>
</dbReference>
<name>A0A1B7P1K9_9EURO</name>
<gene>
    <name evidence="2" type="ORF">ACJ72_02738</name>
</gene>
<keyword evidence="3" id="KW-1185">Reference proteome</keyword>
<dbReference type="PROSITE" id="PS50181">
    <property type="entry name" value="FBOX"/>
    <property type="match status" value="1"/>
</dbReference>
<dbReference type="SMART" id="SM00256">
    <property type="entry name" value="FBOX"/>
    <property type="match status" value="1"/>
</dbReference>
<accession>A0A1B7P1K9</accession>
<dbReference type="GO" id="GO:0006893">
    <property type="term" value="P:Golgi to plasma membrane transport"/>
    <property type="evidence" value="ECO:0007669"/>
    <property type="project" value="TreeGrafter"/>
</dbReference>